<sequence length="75" mass="9141">MVPFCDDDHFQPYCCLCFPFLINRTTMGLKLRQISLKLLQLETWVSSYTFSHPDTRYCKWDNTFLSHNAWIFRWL</sequence>
<reference evidence="1" key="1">
    <citation type="submission" date="2015-10" db="EMBL/GenBank/DDBJ databases">
        <title>EvidentialGene: Evidence-directed Construction of Complete mRNA Transcriptomes without Genomes.</title>
        <authorList>
            <person name="Gilbert D.G."/>
        </authorList>
    </citation>
    <scope>NUCLEOTIDE SEQUENCE</scope>
</reference>
<evidence type="ECO:0000313" key="1">
    <source>
        <dbReference type="EMBL" id="JAN77266.1"/>
    </source>
</evidence>
<name>A0A0P6CXM9_9CRUS</name>
<organism evidence="1">
    <name type="scientific">Daphnia magna</name>
    <dbReference type="NCBI Taxonomy" id="35525"/>
    <lineage>
        <taxon>Eukaryota</taxon>
        <taxon>Metazoa</taxon>
        <taxon>Ecdysozoa</taxon>
        <taxon>Arthropoda</taxon>
        <taxon>Crustacea</taxon>
        <taxon>Branchiopoda</taxon>
        <taxon>Diplostraca</taxon>
        <taxon>Cladocera</taxon>
        <taxon>Anomopoda</taxon>
        <taxon>Daphniidae</taxon>
        <taxon>Daphnia</taxon>
    </lineage>
</organism>
<dbReference type="AlphaFoldDB" id="A0A0P6CXM9"/>
<protein>
    <submittedName>
        <fullName evidence="1">Uncharacterized protein</fullName>
    </submittedName>
</protein>
<accession>A0A0P6CXM9</accession>
<dbReference type="EMBL" id="GDIQ01017471">
    <property type="protein sequence ID" value="JAN77266.1"/>
    <property type="molecule type" value="Transcribed_RNA"/>
</dbReference>
<proteinExistence type="predicted"/>